<dbReference type="AlphaFoldDB" id="A0A838AY43"/>
<dbReference type="RefSeq" id="WP_181055717.1">
    <property type="nucleotide sequence ID" value="NZ_JACDTY010000001.1"/>
</dbReference>
<evidence type="ECO:0000313" key="2">
    <source>
        <dbReference type="Proteomes" id="UP000558284"/>
    </source>
</evidence>
<reference evidence="1 2" key="1">
    <citation type="submission" date="2020-07" db="EMBL/GenBank/DDBJ databases">
        <title>Definition of the novel symbiovar canariense within Mesorhizobium novociceri, a new species of genus Mesorhizobium nodulating Cicer canariense in the Caldera de Taburiente National Park (La Palma, Canary Islands).</title>
        <authorList>
            <person name="Leon-Barrios M."/>
            <person name="Perez-Yepez J."/>
            <person name="Flores-Felix J.D."/>
            <person name="Ramirez-Baena M.H."/>
            <person name="Pulido-Suarez L."/>
            <person name="Igual J.M."/>
            <person name="Velazquez E."/>
            <person name="Peix A."/>
        </authorList>
    </citation>
    <scope>NUCLEOTIDE SEQUENCE [LARGE SCALE GENOMIC DNA]</scope>
    <source>
        <strain evidence="1 2">CCANP35</strain>
    </source>
</reference>
<proteinExistence type="predicted"/>
<name>A0A838AY43_9HYPH</name>
<protein>
    <submittedName>
        <fullName evidence="1">Uncharacterized protein</fullName>
    </submittedName>
</protein>
<dbReference type="Proteomes" id="UP000558284">
    <property type="component" value="Unassembled WGS sequence"/>
</dbReference>
<gene>
    <name evidence="1" type="ORF">H0241_01800</name>
</gene>
<sequence length="82" mass="8901">MELPVRWMLLLLTSLAIGVFVLFQSQGTSAAGVDEFELAGVVGVISGETYPGVWILRKDGQVRYCQVASKGMSKPTCTEYSN</sequence>
<organism evidence="1 2">
    <name type="scientific">Mesorhizobium neociceri</name>
    <dbReference type="NCBI Taxonomy" id="1307853"/>
    <lineage>
        <taxon>Bacteria</taxon>
        <taxon>Pseudomonadati</taxon>
        <taxon>Pseudomonadota</taxon>
        <taxon>Alphaproteobacteria</taxon>
        <taxon>Hyphomicrobiales</taxon>
        <taxon>Phyllobacteriaceae</taxon>
        <taxon>Mesorhizobium</taxon>
    </lineage>
</organism>
<accession>A0A838AY43</accession>
<evidence type="ECO:0000313" key="1">
    <source>
        <dbReference type="EMBL" id="MBA1138995.1"/>
    </source>
</evidence>
<comment type="caution">
    <text evidence="1">The sequence shown here is derived from an EMBL/GenBank/DDBJ whole genome shotgun (WGS) entry which is preliminary data.</text>
</comment>
<keyword evidence="2" id="KW-1185">Reference proteome</keyword>
<dbReference type="EMBL" id="JACDTY010000001">
    <property type="protein sequence ID" value="MBA1138995.1"/>
    <property type="molecule type" value="Genomic_DNA"/>
</dbReference>